<name>A0A6N7XUX4_9FIRM</name>
<dbReference type="Pfam" id="PF07892">
    <property type="entry name" value="DUF1667"/>
    <property type="match status" value="1"/>
</dbReference>
<dbReference type="SUPFAM" id="SSF160148">
    <property type="entry name" value="CPE0013-like"/>
    <property type="match status" value="1"/>
</dbReference>
<evidence type="ECO:0000313" key="1">
    <source>
        <dbReference type="EMBL" id="MSU01577.1"/>
    </source>
</evidence>
<dbReference type="AlphaFoldDB" id="A0A6N7XUX4"/>
<dbReference type="PANTHER" id="PTHR39450:SF1">
    <property type="entry name" value="DUF1667 DOMAIN-CONTAINING PROTEIN"/>
    <property type="match status" value="1"/>
</dbReference>
<dbReference type="RefSeq" id="WP_154439988.1">
    <property type="nucleotide sequence ID" value="NZ_VUNQ01000016.1"/>
</dbReference>
<accession>A0A6N7XUX4</accession>
<evidence type="ECO:0000313" key="2">
    <source>
        <dbReference type="Proteomes" id="UP000469523"/>
    </source>
</evidence>
<organism evidence="1 2">
    <name type="scientific">Tissierella pigra</name>
    <dbReference type="NCBI Taxonomy" id="2607614"/>
    <lineage>
        <taxon>Bacteria</taxon>
        <taxon>Bacillati</taxon>
        <taxon>Bacillota</taxon>
        <taxon>Tissierellia</taxon>
        <taxon>Tissierellales</taxon>
        <taxon>Tissierellaceae</taxon>
        <taxon>Tissierella</taxon>
    </lineage>
</organism>
<sequence length="120" mass="13384">MNIIEKQCKVCPVGCNLKITNDNNEYFVEGNRCNRGEEYGIKEIIEPSRILTSRVLLKNGPMSRLPVKTTDIIAERLVEQCMEIIKIAEVSAPVEKGDIIIKNILNTGVDVVAARKVNSL</sequence>
<dbReference type="PANTHER" id="PTHR39450">
    <property type="entry name" value="MOLYBDOPTERIN OXIDOREDUCTASE, 4FE-4S CLUSTER-BINDING SUBUNIT"/>
    <property type="match status" value="1"/>
</dbReference>
<protein>
    <submittedName>
        <fullName evidence="1">DUF1667 domain-containing protein</fullName>
    </submittedName>
</protein>
<dbReference type="InterPro" id="IPR036593">
    <property type="entry name" value="CPE0013-like_sf"/>
</dbReference>
<dbReference type="EMBL" id="VUNQ01000016">
    <property type="protein sequence ID" value="MSU01577.1"/>
    <property type="molecule type" value="Genomic_DNA"/>
</dbReference>
<proteinExistence type="predicted"/>
<gene>
    <name evidence="1" type="ORF">FYJ83_08880</name>
</gene>
<dbReference type="Proteomes" id="UP000469523">
    <property type="component" value="Unassembled WGS sequence"/>
</dbReference>
<keyword evidence="2" id="KW-1185">Reference proteome</keyword>
<dbReference type="Gene3D" id="3.10.530.10">
    <property type="entry name" value="CPE0013-like"/>
    <property type="match status" value="1"/>
</dbReference>
<reference evidence="1 2" key="1">
    <citation type="submission" date="2019-09" db="EMBL/GenBank/DDBJ databases">
        <title>In-depth cultivation of the pig gut microbiome towards novel bacterial diversity and tailored functional studies.</title>
        <authorList>
            <person name="Wylensek D."/>
            <person name="Hitch T.C.A."/>
            <person name="Clavel T."/>
        </authorList>
    </citation>
    <scope>NUCLEOTIDE SEQUENCE [LARGE SCALE GENOMIC DNA]</scope>
    <source>
        <strain evidence="1 2">WCA3-693-APC-4?</strain>
    </source>
</reference>
<comment type="caution">
    <text evidence="1">The sequence shown here is derived from an EMBL/GenBank/DDBJ whole genome shotgun (WGS) entry which is preliminary data.</text>
</comment>
<dbReference type="InterPro" id="IPR012460">
    <property type="entry name" value="DUF1667"/>
</dbReference>